<dbReference type="eggNOG" id="ENOG50306VH">
    <property type="taxonomic scope" value="Bacteria"/>
</dbReference>
<keyword evidence="3" id="KW-1185">Reference proteome</keyword>
<dbReference type="InterPro" id="IPR024490">
    <property type="entry name" value="DUF2759"/>
</dbReference>
<evidence type="ECO:0000313" key="2">
    <source>
        <dbReference type="EMBL" id="ABV62879.1"/>
    </source>
</evidence>
<dbReference type="EMBL" id="CP000813">
    <property type="protein sequence ID" value="ABV62879.1"/>
    <property type="molecule type" value="Genomic_DNA"/>
</dbReference>
<dbReference type="Proteomes" id="UP000001355">
    <property type="component" value="Chromosome"/>
</dbReference>
<sequence>MMTKGDFHMMLVIIFGLVTILAALGIYRSLKKVNVLAIAFAGATFLVFGWFTVMTIIYSGYPTAH</sequence>
<protein>
    <recommendedName>
        <fullName evidence="4">DUF2759 domain-containing protein</fullName>
    </recommendedName>
</protein>
<reference evidence="2 3" key="1">
    <citation type="journal article" date="2007" name="PLoS ONE">
        <title>Paradoxical DNA repair and peroxide resistance gene conservation in Bacillus pumilus SAFR-032.</title>
        <authorList>
            <person name="Gioia J."/>
            <person name="Yerrapragada S."/>
            <person name="Qin X."/>
            <person name="Jiang H."/>
            <person name="Igboeli O.C."/>
            <person name="Muzny D."/>
            <person name="Dugan-Rocha S."/>
            <person name="Ding Y."/>
            <person name="Hawes A."/>
            <person name="Liu W."/>
            <person name="Perez L."/>
            <person name="Kovar C."/>
            <person name="Dinh H."/>
            <person name="Lee S."/>
            <person name="Nazareth L."/>
            <person name="Blyth P."/>
            <person name="Holder M."/>
            <person name="Buhay C."/>
            <person name="Tirumalai M.R."/>
            <person name="Liu Y."/>
            <person name="Dasgupta I."/>
            <person name="Bokhetache L."/>
            <person name="Fujita M."/>
            <person name="Karouia F."/>
            <person name="Eswara Moorthy P."/>
            <person name="Siefert J."/>
            <person name="Uzman A."/>
            <person name="Buzumbo P."/>
            <person name="Verma A."/>
            <person name="Zwiya H."/>
            <person name="McWilliams B.D."/>
            <person name="Olowu A."/>
            <person name="Clinkenbeard K.D."/>
            <person name="Newcombe D."/>
            <person name="Golebiewski L."/>
            <person name="Petrosino J.F."/>
            <person name="Nicholson W.L."/>
            <person name="Fox G.E."/>
            <person name="Venkateswaran K."/>
            <person name="Highlander S.K."/>
            <person name="Weinstock G.M."/>
        </authorList>
    </citation>
    <scope>NUCLEOTIDE SEQUENCE [LARGE SCALE GENOMIC DNA]</scope>
    <source>
        <strain evidence="2 3">SAFR-032</strain>
    </source>
</reference>
<evidence type="ECO:0000313" key="3">
    <source>
        <dbReference type="Proteomes" id="UP000001355"/>
    </source>
</evidence>
<reference evidence="2 3" key="3">
    <citation type="journal article" date="2013" name="PLoS ONE">
        <title>Candidate genes that may be responsible for the unusual resistances exhibited by Bacillus pumilus SAFR-032 spores.</title>
        <authorList>
            <person name="Tirumalai M.R."/>
            <person name="Rastogi R."/>
            <person name="Zamani N."/>
            <person name="O'Bryant Williams E."/>
            <person name="Allen S."/>
            <person name="Diouf F."/>
            <person name="Kwende S."/>
            <person name="Weinstock G.M."/>
            <person name="Venkateswaran K.J."/>
            <person name="Fox G.E."/>
        </authorList>
    </citation>
    <scope>NUCLEOTIDE SEQUENCE [LARGE SCALE GENOMIC DNA]</scope>
    <source>
        <strain evidence="2 3">SAFR-032</strain>
    </source>
</reference>
<name>A8FF62_BACP2</name>
<dbReference type="HOGENOM" id="CLU_178443_2_0_9"/>
<dbReference type="Pfam" id="PF10958">
    <property type="entry name" value="DUF2759"/>
    <property type="match status" value="1"/>
</dbReference>
<feature type="transmembrane region" description="Helical" evidence="1">
    <location>
        <begin position="7"/>
        <end position="27"/>
    </location>
</feature>
<keyword evidence="1" id="KW-0472">Membrane</keyword>
<feature type="transmembrane region" description="Helical" evidence="1">
    <location>
        <begin position="33"/>
        <end position="58"/>
    </location>
</feature>
<dbReference type="AlphaFoldDB" id="A8FF62"/>
<accession>A8FF62</accession>
<dbReference type="KEGG" id="bpu:BPUM_2210"/>
<organism evidence="2 3">
    <name type="scientific">Bacillus pumilus (strain SAFR-032)</name>
    <dbReference type="NCBI Taxonomy" id="315750"/>
    <lineage>
        <taxon>Bacteria</taxon>
        <taxon>Bacillati</taxon>
        <taxon>Bacillota</taxon>
        <taxon>Bacilli</taxon>
        <taxon>Bacillales</taxon>
        <taxon>Bacillaceae</taxon>
        <taxon>Bacillus</taxon>
    </lineage>
</organism>
<keyword evidence="1" id="KW-0812">Transmembrane</keyword>
<keyword evidence="1" id="KW-1133">Transmembrane helix</keyword>
<reference evidence="2 3" key="2">
    <citation type="journal article" date="2013" name="Extremophiles">
        <title>An ICEBs1-like element may be associated with the extreme radiation and desiccation resistance of Bacillus pumilus SAFR-032 spores.</title>
        <authorList>
            <person name="Tirumalai M.R."/>
            <person name="Fox G.E."/>
        </authorList>
    </citation>
    <scope>NUCLEOTIDE SEQUENCE [LARGE SCALE GENOMIC DNA]</scope>
    <source>
        <strain evidence="2 3">SAFR-032</strain>
    </source>
</reference>
<evidence type="ECO:0008006" key="4">
    <source>
        <dbReference type="Google" id="ProtNLM"/>
    </source>
</evidence>
<gene>
    <name evidence="2" type="primary">yqgW</name>
    <name evidence="2" type="ordered locus">BPUM_2210</name>
</gene>
<dbReference type="STRING" id="315750.BPUM_2210"/>
<proteinExistence type="predicted"/>
<evidence type="ECO:0000256" key="1">
    <source>
        <dbReference type="SAM" id="Phobius"/>
    </source>
</evidence>